<proteinExistence type="inferred from homology"/>
<dbReference type="RefSeq" id="WP_095508757.1">
    <property type="nucleotide sequence ID" value="NZ_MQWD01000001.1"/>
</dbReference>
<dbReference type="InterPro" id="IPR001173">
    <property type="entry name" value="Glyco_trans_2-like"/>
</dbReference>
<organism evidence="5 6">
    <name type="scientific">Rubrivirga marina</name>
    <dbReference type="NCBI Taxonomy" id="1196024"/>
    <lineage>
        <taxon>Bacteria</taxon>
        <taxon>Pseudomonadati</taxon>
        <taxon>Rhodothermota</taxon>
        <taxon>Rhodothermia</taxon>
        <taxon>Rhodothermales</taxon>
        <taxon>Rubricoccaceae</taxon>
        <taxon>Rubrivirga</taxon>
    </lineage>
</organism>
<sequence>MRLEDLTVVVPTKDEAGNIGPFLDSLDDRVALVVVDASTDDTREIIRRRRPERTTIIEDAGTIPEARQIGLERAETEWVLFTDADMSFGDDYWREWEALKVSQQVGAVQGAKLSADDDYKTYYKLFSFGIRAMAWLTIPAGSGSNMIHRRRALLDAGGFDPALTANEDIYALWSVRKAGWRVIYAKGLKVYERDHRRLEQGRFRKTVHGWIRPLMLFTGLGDDRVRESSWGYWNDEEAEDRGG</sequence>
<evidence type="ECO:0000313" key="6">
    <source>
        <dbReference type="Proteomes" id="UP000216339"/>
    </source>
</evidence>
<dbReference type="SUPFAM" id="SSF53448">
    <property type="entry name" value="Nucleotide-diphospho-sugar transferases"/>
    <property type="match status" value="1"/>
</dbReference>
<name>A0A271IV59_9BACT</name>
<dbReference type="EMBL" id="MQWD01000001">
    <property type="protein sequence ID" value="PAP75126.1"/>
    <property type="molecule type" value="Genomic_DNA"/>
</dbReference>
<dbReference type="GO" id="GO:0016757">
    <property type="term" value="F:glycosyltransferase activity"/>
    <property type="evidence" value="ECO:0007669"/>
    <property type="project" value="UniProtKB-KW"/>
</dbReference>
<evidence type="ECO:0000256" key="3">
    <source>
        <dbReference type="ARBA" id="ARBA00022679"/>
    </source>
</evidence>
<accession>A0A271IV59</accession>
<evidence type="ECO:0000313" key="5">
    <source>
        <dbReference type="EMBL" id="PAP75126.1"/>
    </source>
</evidence>
<protein>
    <recommendedName>
        <fullName evidence="4">Glycosyltransferase 2-like domain-containing protein</fullName>
    </recommendedName>
</protein>
<dbReference type="CDD" id="cd00761">
    <property type="entry name" value="Glyco_tranf_GTA_type"/>
    <property type="match status" value="1"/>
</dbReference>
<feature type="domain" description="Glycosyltransferase 2-like" evidence="4">
    <location>
        <begin position="7"/>
        <end position="153"/>
    </location>
</feature>
<dbReference type="AlphaFoldDB" id="A0A271IV59"/>
<dbReference type="Proteomes" id="UP000216339">
    <property type="component" value="Unassembled WGS sequence"/>
</dbReference>
<evidence type="ECO:0000259" key="4">
    <source>
        <dbReference type="Pfam" id="PF00535"/>
    </source>
</evidence>
<dbReference type="Pfam" id="PF00535">
    <property type="entry name" value="Glycos_transf_2"/>
    <property type="match status" value="1"/>
</dbReference>
<dbReference type="Gene3D" id="3.90.550.10">
    <property type="entry name" value="Spore Coat Polysaccharide Biosynthesis Protein SpsA, Chain A"/>
    <property type="match status" value="1"/>
</dbReference>
<dbReference type="PANTHER" id="PTHR43630:SF1">
    <property type="entry name" value="POLY-BETA-1,6-N-ACETYL-D-GLUCOSAMINE SYNTHASE"/>
    <property type="match status" value="1"/>
</dbReference>
<gene>
    <name evidence="5" type="ORF">BSZ37_01015</name>
</gene>
<dbReference type="OrthoDB" id="9800276at2"/>
<dbReference type="PANTHER" id="PTHR43630">
    <property type="entry name" value="POLY-BETA-1,6-N-ACETYL-D-GLUCOSAMINE SYNTHASE"/>
    <property type="match status" value="1"/>
</dbReference>
<dbReference type="InterPro" id="IPR029044">
    <property type="entry name" value="Nucleotide-diphossugar_trans"/>
</dbReference>
<evidence type="ECO:0000256" key="1">
    <source>
        <dbReference type="ARBA" id="ARBA00006739"/>
    </source>
</evidence>
<keyword evidence="2" id="KW-0328">Glycosyltransferase</keyword>
<evidence type="ECO:0000256" key="2">
    <source>
        <dbReference type="ARBA" id="ARBA00022676"/>
    </source>
</evidence>
<keyword evidence="3" id="KW-0808">Transferase</keyword>
<reference evidence="5 6" key="1">
    <citation type="submission" date="2016-11" db="EMBL/GenBank/DDBJ databases">
        <title>Study of marine rhodopsin-containing bacteria.</title>
        <authorList>
            <person name="Yoshizawa S."/>
            <person name="Kumagai Y."/>
            <person name="Kogure K."/>
        </authorList>
    </citation>
    <scope>NUCLEOTIDE SEQUENCE [LARGE SCALE GENOMIC DNA]</scope>
    <source>
        <strain evidence="5 6">SAORIC-28</strain>
    </source>
</reference>
<keyword evidence="6" id="KW-1185">Reference proteome</keyword>
<comment type="similarity">
    <text evidence="1">Belongs to the glycosyltransferase 2 family.</text>
</comment>
<comment type="caution">
    <text evidence="5">The sequence shown here is derived from an EMBL/GenBank/DDBJ whole genome shotgun (WGS) entry which is preliminary data.</text>
</comment>